<accession>M3GT38</accession>
<evidence type="ECO:0000313" key="3">
    <source>
        <dbReference type="Proteomes" id="UP000011770"/>
    </source>
</evidence>
<name>M3GT38_9LEPT</name>
<proteinExistence type="predicted"/>
<keyword evidence="1" id="KW-0812">Transmembrane</keyword>
<keyword evidence="1" id="KW-0472">Membrane</keyword>
<keyword evidence="1" id="KW-1133">Transmembrane helix</keyword>
<dbReference type="Proteomes" id="UP000011770">
    <property type="component" value="Unassembled WGS sequence"/>
</dbReference>
<evidence type="ECO:0000313" key="2">
    <source>
        <dbReference type="EMBL" id="EMF80076.1"/>
    </source>
</evidence>
<comment type="caution">
    <text evidence="2">The sequence shown here is derived from an EMBL/GenBank/DDBJ whole genome shotgun (WGS) entry which is preliminary data.</text>
</comment>
<feature type="transmembrane region" description="Helical" evidence="1">
    <location>
        <begin position="6"/>
        <end position="25"/>
    </location>
</feature>
<gene>
    <name evidence="2" type="ORF">LEP1GSC188_1893</name>
</gene>
<organism evidence="2 3">
    <name type="scientific">Leptospira weilii serovar Topaz str. LT2116</name>
    <dbReference type="NCBI Taxonomy" id="1088540"/>
    <lineage>
        <taxon>Bacteria</taxon>
        <taxon>Pseudomonadati</taxon>
        <taxon>Spirochaetota</taxon>
        <taxon>Spirochaetia</taxon>
        <taxon>Leptospirales</taxon>
        <taxon>Leptospiraceae</taxon>
        <taxon>Leptospira</taxon>
    </lineage>
</organism>
<protein>
    <submittedName>
        <fullName evidence="2">Uncharacterized protein</fullName>
    </submittedName>
</protein>
<dbReference type="AlphaFoldDB" id="M3GT38"/>
<sequence>MPNSFFVLGLVYRIGFGILSGYVTARLASISPSNILWHY</sequence>
<evidence type="ECO:0000256" key="1">
    <source>
        <dbReference type="SAM" id="Phobius"/>
    </source>
</evidence>
<dbReference type="EMBL" id="AHOR02000064">
    <property type="protein sequence ID" value="EMF80076.1"/>
    <property type="molecule type" value="Genomic_DNA"/>
</dbReference>
<reference evidence="2 3" key="1">
    <citation type="submission" date="2013-01" db="EMBL/GenBank/DDBJ databases">
        <authorList>
            <person name="Harkins D.M."/>
            <person name="Durkin A.S."/>
            <person name="Brinkac L.M."/>
            <person name="Haft D.H."/>
            <person name="Selengut J.D."/>
            <person name="Sanka R."/>
            <person name="DePew J."/>
            <person name="Purushe J."/>
            <person name="Tulsiani S.M."/>
            <person name="Graham G.C."/>
            <person name="Burns M.-A."/>
            <person name="Dohnt M.F."/>
            <person name="Smythe L.D."/>
            <person name="McKay D.B."/>
            <person name="Craig S.B."/>
            <person name="Vinetz J.M."/>
            <person name="Sutton G.G."/>
            <person name="Nierman W.C."/>
            <person name="Fouts D.E."/>
        </authorList>
    </citation>
    <scope>NUCLEOTIDE SEQUENCE [LARGE SCALE GENOMIC DNA]</scope>
    <source>
        <strain evidence="2 3">LT2116</strain>
    </source>
</reference>